<dbReference type="PANTHER" id="PTHR48106:SF18">
    <property type="entry name" value="QUINONE OXIDOREDUCTASE PIG3"/>
    <property type="match status" value="1"/>
</dbReference>
<dbReference type="Proteomes" id="UP001058273">
    <property type="component" value="Chromosome"/>
</dbReference>
<dbReference type="Pfam" id="PF00107">
    <property type="entry name" value="ADH_zinc_N"/>
    <property type="match status" value="1"/>
</dbReference>
<protein>
    <submittedName>
        <fullName evidence="4">Acrylyl-CoA reductase AcuI</fullName>
        <ecNumber evidence="4">1.3.1.84</ecNumber>
    </submittedName>
</protein>
<evidence type="ECO:0000256" key="2">
    <source>
        <dbReference type="ARBA" id="ARBA00023002"/>
    </source>
</evidence>
<reference evidence="4" key="2">
    <citation type="submission" date="2022-08" db="EMBL/GenBank/DDBJ databases">
        <authorList>
            <person name="Poehlein A."/>
            <person name="Guzman J."/>
            <person name="Daniel R."/>
            <person name="Vilcinskas A."/>
        </authorList>
    </citation>
    <scope>NUCLEOTIDE SEQUENCE</scope>
    <source>
        <strain evidence="4">G314FT</strain>
    </source>
</reference>
<evidence type="ECO:0000313" key="5">
    <source>
        <dbReference type="Proteomes" id="UP001058273"/>
    </source>
</evidence>
<dbReference type="EMBL" id="CP102451">
    <property type="protein sequence ID" value="UUV98101.1"/>
    <property type="molecule type" value="Genomic_DNA"/>
</dbReference>
<keyword evidence="5" id="KW-1185">Reference proteome</keyword>
<dbReference type="NCBIfam" id="TIGR02823">
    <property type="entry name" value="oxido_YhdH"/>
    <property type="match status" value="1"/>
</dbReference>
<dbReference type="Pfam" id="PF08240">
    <property type="entry name" value="ADH_N"/>
    <property type="match status" value="1"/>
</dbReference>
<dbReference type="InterPro" id="IPR020843">
    <property type="entry name" value="ER"/>
</dbReference>
<dbReference type="InterPro" id="IPR013149">
    <property type="entry name" value="ADH-like_C"/>
</dbReference>
<dbReference type="GO" id="GO:0043957">
    <property type="term" value="F:acryloyl-CoA reductase (NADPH) activity"/>
    <property type="evidence" value="ECO:0007669"/>
    <property type="project" value="UniProtKB-EC"/>
</dbReference>
<dbReference type="RefSeq" id="WP_257701689.1">
    <property type="nucleotide sequence ID" value="NZ_CP102451.1"/>
</dbReference>
<evidence type="ECO:0000256" key="1">
    <source>
        <dbReference type="ARBA" id="ARBA00022857"/>
    </source>
</evidence>
<evidence type="ECO:0000313" key="4">
    <source>
        <dbReference type="EMBL" id="UUV98101.1"/>
    </source>
</evidence>
<dbReference type="EC" id="1.3.1.84" evidence="4"/>
<dbReference type="SUPFAM" id="SSF50129">
    <property type="entry name" value="GroES-like"/>
    <property type="match status" value="1"/>
</dbReference>
<keyword evidence="2 4" id="KW-0560">Oxidoreductase</keyword>
<feature type="domain" description="Enoyl reductase (ER)" evidence="3">
    <location>
        <begin position="17"/>
        <end position="329"/>
    </location>
</feature>
<dbReference type="PANTHER" id="PTHR48106">
    <property type="entry name" value="QUINONE OXIDOREDUCTASE PIG3-RELATED"/>
    <property type="match status" value="1"/>
</dbReference>
<dbReference type="CDD" id="cd05280">
    <property type="entry name" value="MDR_yhdh_yhfp"/>
    <property type="match status" value="1"/>
</dbReference>
<proteinExistence type="predicted"/>
<gene>
    <name evidence="4" type="primary">acuI</name>
    <name evidence="4" type="ORF">G314FT_01920</name>
</gene>
<dbReference type="InterPro" id="IPR011032">
    <property type="entry name" value="GroES-like_sf"/>
</dbReference>
<organism evidence="4 5">
    <name type="scientific">Vagococcus luciliae</name>
    <dbReference type="NCBI Taxonomy" id="2920380"/>
    <lineage>
        <taxon>Bacteria</taxon>
        <taxon>Bacillati</taxon>
        <taxon>Bacillota</taxon>
        <taxon>Bacilli</taxon>
        <taxon>Lactobacillales</taxon>
        <taxon>Enterococcaceae</taxon>
        <taxon>Vagococcus</taxon>
    </lineage>
</organism>
<name>A0ABY5NWS8_9ENTE</name>
<dbReference type="InterPro" id="IPR036291">
    <property type="entry name" value="NAD(P)-bd_dom_sf"/>
</dbReference>
<evidence type="ECO:0000259" key="3">
    <source>
        <dbReference type="SMART" id="SM00829"/>
    </source>
</evidence>
<reference evidence="4" key="1">
    <citation type="submission" date="2022-08" db="EMBL/GenBank/DDBJ databases">
        <title>Genome sequence of Vagococcus luciliae DSM 112651.</title>
        <authorList>
            <person name="Juan G."/>
            <person name="Anja P."/>
            <person name="Rolf D."/>
            <person name="Kampfer P."/>
            <person name="Vilcinskas A."/>
        </authorList>
    </citation>
    <scope>NUCLEOTIDE SEQUENCE</scope>
    <source>
        <strain evidence="4">G314FT</strain>
    </source>
</reference>
<dbReference type="SMART" id="SM00829">
    <property type="entry name" value="PKS_ER"/>
    <property type="match status" value="1"/>
</dbReference>
<dbReference type="Gene3D" id="3.40.50.720">
    <property type="entry name" value="NAD(P)-binding Rossmann-like Domain"/>
    <property type="match status" value="1"/>
</dbReference>
<dbReference type="SUPFAM" id="SSF51735">
    <property type="entry name" value="NAD(P)-binding Rossmann-fold domains"/>
    <property type="match status" value="1"/>
</dbReference>
<dbReference type="Gene3D" id="3.90.180.10">
    <property type="entry name" value="Medium-chain alcohol dehydrogenases, catalytic domain"/>
    <property type="match status" value="1"/>
</dbReference>
<dbReference type="InterPro" id="IPR014188">
    <property type="entry name" value="Acrylyl-CoA_reductase_AcuI"/>
</dbReference>
<sequence>MSDKIFKALIVDEQDDSVISSVKEWSVDKLSEGDTLVEVDYSAINYKDALATVKNGGVIRSYPMIPGIDFSGTIIETTHDGLKVGDKVVVTGQGTGVSHTGGFSEIARVPGEWIQVVPQEMDLKVAAFVGTAGITAAQAIHRLESIGLNNDKGASILITGATGGVGSMAINLLKAQGFTNITALTRKKSTDYLEKLGVQHIISTDEMLENTRPLQKQEFDYVIDTIGGATLEAILPKISYGGGIALCGNASGIKFNTTVLPFILRGVTMFGIDSVQLTSDEKKELWQTINQSITKEMVESTISNDVSLEGILPVTKQLLEGTHSGRTIVSIK</sequence>
<keyword evidence="1" id="KW-0521">NADP</keyword>
<dbReference type="InterPro" id="IPR013154">
    <property type="entry name" value="ADH-like_N"/>
</dbReference>
<accession>A0ABY5NWS8</accession>